<accession>A0ABT3K2Y3</accession>
<sequence length="190" mass="21124">RLVPPDRSFIVHAKRCLAYHPHDGLYLIIPFRWGTPGSVMGNNMPKSVHGWWKGKRERSHITLHTSRPSGTGIYDMRTRRRVTVDAWKYKWGDRLTGDTLDQLGHGGTKLGARMAGMVNFRKPGGNGGGAHSKYLTFRVMSEGSTGWIRPAQPGKWPARTVSEQMEPAMEEILSKALETDITSLVGGEAS</sequence>
<proteinExistence type="predicted"/>
<dbReference type="EMBL" id="JANGSQ010000087">
    <property type="protein sequence ID" value="MCW4589750.1"/>
    <property type="molecule type" value="Genomic_DNA"/>
</dbReference>
<comment type="caution">
    <text evidence="1">The sequence shown here is derived from an EMBL/GenBank/DDBJ whole genome shotgun (WGS) entry which is preliminary data.</text>
</comment>
<name>A0ABT3K2Y3_9PROT</name>
<dbReference type="Proteomes" id="UP001526337">
    <property type="component" value="Unassembled WGS sequence"/>
</dbReference>
<evidence type="ECO:0000313" key="1">
    <source>
        <dbReference type="EMBL" id="MCW4589750.1"/>
    </source>
</evidence>
<reference evidence="1 2" key="1">
    <citation type="submission" date="2022-07" db="EMBL/GenBank/DDBJ databases">
        <title>Genome stability of Gluconacetobacter entanii AV429.</title>
        <authorList>
            <person name="Trcek J."/>
            <person name="Cepec E."/>
        </authorList>
    </citation>
    <scope>NUCLEOTIDE SEQUENCE [LARGE SCALE GENOMIC DNA]</scope>
    <source>
        <strain evidence="1 2">AV429_2022</strain>
    </source>
</reference>
<evidence type="ECO:0000313" key="2">
    <source>
        <dbReference type="Proteomes" id="UP001526337"/>
    </source>
</evidence>
<feature type="non-terminal residue" evidence="1">
    <location>
        <position position="1"/>
    </location>
</feature>
<keyword evidence="2" id="KW-1185">Reference proteome</keyword>
<gene>
    <name evidence="1" type="ORF">NO263_04050</name>
</gene>
<dbReference type="RefSeq" id="WP_265176035.1">
    <property type="nucleotide sequence ID" value="NZ_JANGSQ010000087.1"/>
</dbReference>
<protein>
    <submittedName>
        <fullName evidence="1">Uncharacterized protein</fullName>
    </submittedName>
</protein>
<organism evidence="1 2">
    <name type="scientific">Gluconacetobacter entanii</name>
    <dbReference type="NCBI Taxonomy" id="108528"/>
    <lineage>
        <taxon>Bacteria</taxon>
        <taxon>Pseudomonadati</taxon>
        <taxon>Pseudomonadota</taxon>
        <taxon>Alphaproteobacteria</taxon>
        <taxon>Acetobacterales</taxon>
        <taxon>Acetobacteraceae</taxon>
        <taxon>Gluconacetobacter</taxon>
    </lineage>
</organism>